<dbReference type="RefSeq" id="WP_099410793.1">
    <property type="nucleotide sequence ID" value="NZ_CP033019.1"/>
</dbReference>
<gene>
    <name evidence="1" type="ORF">D9M09_22535</name>
</gene>
<organism evidence="1 2">
    <name type="scientific">Janthinobacterium agaricidamnosum</name>
    <dbReference type="NCBI Taxonomy" id="55508"/>
    <lineage>
        <taxon>Bacteria</taxon>
        <taxon>Pseudomonadati</taxon>
        <taxon>Pseudomonadota</taxon>
        <taxon>Betaproteobacteria</taxon>
        <taxon>Burkholderiales</taxon>
        <taxon>Oxalobacteraceae</taxon>
        <taxon>Janthinobacterium</taxon>
    </lineage>
</organism>
<dbReference type="SUPFAM" id="SSF159238">
    <property type="entry name" value="SO1590-like"/>
    <property type="match status" value="1"/>
</dbReference>
<reference evidence="1 2" key="1">
    <citation type="submission" date="2018-10" db="EMBL/GenBank/DDBJ databases">
        <title>Effects of UV and annual dynamics of microbial communities in freshwater RAS systems.</title>
        <authorList>
            <person name="Bekkelund A.K."/>
            <person name="Hansen B.R."/>
            <person name="Stokken H."/>
            <person name="Eriksen B.F."/>
            <person name="Kashulin N.A."/>
        </authorList>
    </citation>
    <scope>NUCLEOTIDE SEQUENCE [LARGE SCALE GENOMIC DNA]</scope>
    <source>
        <strain evidence="1 2">BHSEK</strain>
    </source>
</reference>
<dbReference type="AlphaFoldDB" id="A0A3G2EDA4"/>
<dbReference type="Gene3D" id="2.40.350.10">
    <property type="entry name" value="SO1590-like"/>
    <property type="match status" value="1"/>
</dbReference>
<proteinExistence type="predicted"/>
<dbReference type="EMBL" id="CP033019">
    <property type="protein sequence ID" value="AYM78261.1"/>
    <property type="molecule type" value="Genomic_DNA"/>
</dbReference>
<name>A0A3G2EDA4_9BURK</name>
<dbReference type="Pfam" id="PF11528">
    <property type="entry name" value="DUF3224"/>
    <property type="match status" value="1"/>
</dbReference>
<protein>
    <submittedName>
        <fullName evidence="1">DUF3224 domain-containing protein</fullName>
    </submittedName>
</protein>
<accession>A0A3G2EDA4</accession>
<evidence type="ECO:0000313" key="1">
    <source>
        <dbReference type="EMBL" id="AYM78261.1"/>
    </source>
</evidence>
<dbReference type="InterPro" id="IPR021607">
    <property type="entry name" value="DUF3224"/>
</dbReference>
<evidence type="ECO:0000313" key="2">
    <source>
        <dbReference type="Proteomes" id="UP000279594"/>
    </source>
</evidence>
<sequence length="133" mass="13992">MPSISGTFDVIIRPEALSDTATQSGLGRLSLAKRYHGALDASAQGEMLSARASVTGSAGYVALERVEGTLDGRHGSFYLQHSGSMTRGAPALSVTVVPDTGTGQLQGLTGSLAIRIEEGKHYYDFTYDIVETP</sequence>
<dbReference type="InterPro" id="IPR023159">
    <property type="entry name" value="SO1590-like_sf"/>
</dbReference>
<keyword evidence="2" id="KW-1185">Reference proteome</keyword>
<dbReference type="Proteomes" id="UP000279594">
    <property type="component" value="Chromosome"/>
</dbReference>